<reference evidence="1" key="2">
    <citation type="journal article" date="2015" name="Fish Shellfish Immunol.">
        <title>Early steps in the European eel (Anguilla anguilla)-Vibrio vulnificus interaction in the gills: Role of the RtxA13 toxin.</title>
        <authorList>
            <person name="Callol A."/>
            <person name="Pajuelo D."/>
            <person name="Ebbesson L."/>
            <person name="Teles M."/>
            <person name="MacKenzie S."/>
            <person name="Amaro C."/>
        </authorList>
    </citation>
    <scope>NUCLEOTIDE SEQUENCE</scope>
</reference>
<evidence type="ECO:0000313" key="1">
    <source>
        <dbReference type="EMBL" id="JAH00837.1"/>
    </source>
</evidence>
<sequence>MRNLSTEDSPFMKLGQMGNQRTQCSVYHDGVKAPISSNYTNRFPRTINPWMRNSEVVITAFLHCAEGQHPFWSYRLLD</sequence>
<reference evidence="1" key="1">
    <citation type="submission" date="2014-11" db="EMBL/GenBank/DDBJ databases">
        <authorList>
            <person name="Amaro Gonzalez C."/>
        </authorList>
    </citation>
    <scope>NUCLEOTIDE SEQUENCE</scope>
</reference>
<dbReference type="AlphaFoldDB" id="A0A0E9P990"/>
<organism evidence="1">
    <name type="scientific">Anguilla anguilla</name>
    <name type="common">European freshwater eel</name>
    <name type="synonym">Muraena anguilla</name>
    <dbReference type="NCBI Taxonomy" id="7936"/>
    <lineage>
        <taxon>Eukaryota</taxon>
        <taxon>Metazoa</taxon>
        <taxon>Chordata</taxon>
        <taxon>Craniata</taxon>
        <taxon>Vertebrata</taxon>
        <taxon>Euteleostomi</taxon>
        <taxon>Actinopterygii</taxon>
        <taxon>Neopterygii</taxon>
        <taxon>Teleostei</taxon>
        <taxon>Anguilliformes</taxon>
        <taxon>Anguillidae</taxon>
        <taxon>Anguilla</taxon>
    </lineage>
</organism>
<accession>A0A0E9P990</accession>
<proteinExistence type="predicted"/>
<dbReference type="EMBL" id="GBXM01107740">
    <property type="protein sequence ID" value="JAH00837.1"/>
    <property type="molecule type" value="Transcribed_RNA"/>
</dbReference>
<protein>
    <submittedName>
        <fullName evidence="1">Uncharacterized protein</fullName>
    </submittedName>
</protein>
<name>A0A0E9P990_ANGAN</name>